<keyword evidence="5" id="KW-1185">Reference proteome</keyword>
<dbReference type="SUPFAM" id="SSF51905">
    <property type="entry name" value="FAD/NAD(P)-binding domain"/>
    <property type="match status" value="1"/>
</dbReference>
<keyword evidence="2" id="KW-1133">Transmembrane helix</keyword>
<dbReference type="Gene3D" id="3.50.50.60">
    <property type="entry name" value="FAD/NAD(P)-binding domain"/>
    <property type="match status" value="2"/>
</dbReference>
<keyword evidence="2" id="KW-0812">Transmembrane</keyword>
<proteinExistence type="predicted"/>
<organism evidence="4 5">
    <name type="scientific">Sneathiella chinensis</name>
    <dbReference type="NCBI Taxonomy" id="349750"/>
    <lineage>
        <taxon>Bacteria</taxon>
        <taxon>Pseudomonadati</taxon>
        <taxon>Pseudomonadota</taxon>
        <taxon>Alphaproteobacteria</taxon>
        <taxon>Sneathiellales</taxon>
        <taxon>Sneathiellaceae</taxon>
        <taxon>Sneathiella</taxon>
    </lineage>
</organism>
<dbReference type="SUPFAM" id="SSF54373">
    <property type="entry name" value="FAD-linked reductases, C-terminal domain"/>
    <property type="match status" value="1"/>
</dbReference>
<comment type="caution">
    <text evidence="4">The sequence shown here is derived from an EMBL/GenBank/DDBJ whole genome shotgun (WGS) entry which is preliminary data.</text>
</comment>
<evidence type="ECO:0000313" key="4">
    <source>
        <dbReference type="EMBL" id="GLQ06709.1"/>
    </source>
</evidence>
<dbReference type="InterPro" id="IPR036188">
    <property type="entry name" value="FAD/NAD-bd_sf"/>
</dbReference>
<dbReference type="EMBL" id="BSNF01000006">
    <property type="protein sequence ID" value="GLQ06709.1"/>
    <property type="molecule type" value="Genomic_DNA"/>
</dbReference>
<accession>A0ABQ5U3I0</accession>
<feature type="domain" description="FAD dependent oxidoreductase" evidence="3">
    <location>
        <begin position="12"/>
        <end position="402"/>
    </location>
</feature>
<gene>
    <name evidence="4" type="ORF">GCM10007924_19300</name>
</gene>
<dbReference type="PANTHER" id="PTHR13847">
    <property type="entry name" value="SARCOSINE DEHYDROGENASE-RELATED"/>
    <property type="match status" value="1"/>
</dbReference>
<feature type="transmembrane region" description="Helical" evidence="2">
    <location>
        <begin position="12"/>
        <end position="29"/>
    </location>
</feature>
<evidence type="ECO:0000256" key="1">
    <source>
        <dbReference type="ARBA" id="ARBA00023002"/>
    </source>
</evidence>
<evidence type="ECO:0000256" key="2">
    <source>
        <dbReference type="SAM" id="Phobius"/>
    </source>
</evidence>
<dbReference type="PANTHER" id="PTHR13847:SF289">
    <property type="entry name" value="GLYCINE OXIDASE"/>
    <property type="match status" value="1"/>
</dbReference>
<reference evidence="4" key="1">
    <citation type="journal article" date="2014" name="Int. J. Syst. Evol. Microbiol.">
        <title>Complete genome of a new Firmicutes species belonging to the dominant human colonic microbiota ('Ruminococcus bicirculans') reveals two chromosomes and a selective capacity to utilize plant glucans.</title>
        <authorList>
            <consortium name="NISC Comparative Sequencing Program"/>
            <person name="Wegmann U."/>
            <person name="Louis P."/>
            <person name="Goesmann A."/>
            <person name="Henrissat B."/>
            <person name="Duncan S.H."/>
            <person name="Flint H.J."/>
        </authorList>
    </citation>
    <scope>NUCLEOTIDE SEQUENCE</scope>
    <source>
        <strain evidence="4">NBRC 103408</strain>
    </source>
</reference>
<dbReference type="Gene3D" id="3.30.9.10">
    <property type="entry name" value="D-Amino Acid Oxidase, subunit A, domain 2"/>
    <property type="match status" value="1"/>
</dbReference>
<keyword evidence="1" id="KW-0560">Oxidoreductase</keyword>
<reference evidence="4" key="2">
    <citation type="submission" date="2023-01" db="EMBL/GenBank/DDBJ databases">
        <title>Draft genome sequence of Sneathiella chinensis strain NBRC 103408.</title>
        <authorList>
            <person name="Sun Q."/>
            <person name="Mori K."/>
        </authorList>
    </citation>
    <scope>NUCLEOTIDE SEQUENCE</scope>
    <source>
        <strain evidence="4">NBRC 103408</strain>
    </source>
</reference>
<sequence>MQKGLNSRTGRDVVVVGAGIIGVCTAYALQRQGMSVRLVDRKGPCAGASFGNSGAVVDGSSVPNAMPGLWKTVPKMLLDPTGPLVLRWKYLPEIAPWLFRFLMEGRKDKVRHNATSLKALTDTAAADWEELAQDAGVQDLIRPVGWLKVYETEAGFRDTVAARMLMREVGTDFDVLTAPEIHDLEPNLAPLFSRGIFQKQARFVINPEDMVLRLAEAFRQEGGEIILSDIRSLTAKPGKVTLNGSAGTLTAEAAVLAAGAWSERLARQLGDRIPLETERGYHLMFPEQAAGLLTRPVVYGEKSFVLSPMKMGIRLGSQVEFAGLEGEADFRRVRKLVPLARKMLPALAGDEQSVWLGYRPSLPDSLPVISPSTRHGNVVYAFGHQHLGLTLGPTSARLVCDLLMGAEPPIPLWPYRANRFT</sequence>
<evidence type="ECO:0000313" key="5">
    <source>
        <dbReference type="Proteomes" id="UP001161409"/>
    </source>
</evidence>
<name>A0ABQ5U3I0_9PROT</name>
<dbReference type="Proteomes" id="UP001161409">
    <property type="component" value="Unassembled WGS sequence"/>
</dbReference>
<keyword evidence="2" id="KW-0472">Membrane</keyword>
<dbReference type="Pfam" id="PF01266">
    <property type="entry name" value="DAO"/>
    <property type="match status" value="1"/>
</dbReference>
<protein>
    <submittedName>
        <fullName evidence="4">Amino acid dehydrogenase</fullName>
    </submittedName>
</protein>
<evidence type="ECO:0000259" key="3">
    <source>
        <dbReference type="Pfam" id="PF01266"/>
    </source>
</evidence>
<dbReference type="InterPro" id="IPR006076">
    <property type="entry name" value="FAD-dep_OxRdtase"/>
</dbReference>